<evidence type="ECO:0000256" key="1">
    <source>
        <dbReference type="ARBA" id="ARBA00009458"/>
    </source>
</evidence>
<name>A0A8C9TV46_SCLFO</name>
<dbReference type="GO" id="GO:0097192">
    <property type="term" value="P:extrinsic apoptotic signaling pathway in absence of ligand"/>
    <property type="evidence" value="ECO:0007669"/>
    <property type="project" value="TreeGrafter"/>
</dbReference>
<dbReference type="PANTHER" id="PTHR11256">
    <property type="entry name" value="BCL-2 RELATED"/>
    <property type="match status" value="1"/>
</dbReference>
<dbReference type="CDD" id="cd06845">
    <property type="entry name" value="Bcl-2_like"/>
    <property type="match status" value="1"/>
</dbReference>
<dbReference type="SMART" id="SM00337">
    <property type="entry name" value="BCL"/>
    <property type="match status" value="1"/>
</dbReference>
<dbReference type="GO" id="GO:0051400">
    <property type="term" value="F:BH domain binding"/>
    <property type="evidence" value="ECO:0007669"/>
    <property type="project" value="TreeGrafter"/>
</dbReference>
<evidence type="ECO:0000259" key="4">
    <source>
        <dbReference type="SMART" id="SM00337"/>
    </source>
</evidence>
<dbReference type="SUPFAM" id="SSF56854">
    <property type="entry name" value="Bcl-2 inhibitors of programmed cell death"/>
    <property type="match status" value="1"/>
</dbReference>
<reference evidence="5" key="2">
    <citation type="submission" date="2025-08" db="UniProtKB">
        <authorList>
            <consortium name="Ensembl"/>
        </authorList>
    </citation>
    <scope>IDENTIFICATION</scope>
</reference>
<dbReference type="InterPro" id="IPR002475">
    <property type="entry name" value="Bcl2-like"/>
</dbReference>
<dbReference type="InterPro" id="IPR036834">
    <property type="entry name" value="Bcl-2-like_sf"/>
</dbReference>
<dbReference type="Proteomes" id="UP000694397">
    <property type="component" value="Chromosome 7"/>
</dbReference>
<keyword evidence="2" id="KW-0053">Apoptosis</keyword>
<dbReference type="AlphaFoldDB" id="A0A8C9TV46"/>
<keyword evidence="6" id="KW-1185">Reference proteome</keyword>
<reference evidence="5 6" key="1">
    <citation type="submission" date="2019-04" db="EMBL/GenBank/DDBJ databases">
        <authorList>
            <consortium name="Wellcome Sanger Institute Data Sharing"/>
        </authorList>
    </citation>
    <scope>NUCLEOTIDE SEQUENCE [LARGE SCALE GENOMIC DNA]</scope>
</reference>
<dbReference type="PROSITE" id="PS50062">
    <property type="entry name" value="BCL2_FAMILY"/>
    <property type="match status" value="1"/>
</dbReference>
<reference evidence="5" key="3">
    <citation type="submission" date="2025-09" db="UniProtKB">
        <authorList>
            <consortium name="Ensembl"/>
        </authorList>
    </citation>
    <scope>IDENTIFICATION</scope>
</reference>
<feature type="compositionally biased region" description="Basic and acidic residues" evidence="3">
    <location>
        <begin position="187"/>
        <end position="197"/>
    </location>
</feature>
<dbReference type="PRINTS" id="PR01862">
    <property type="entry name" value="BCL2FAMILY"/>
</dbReference>
<evidence type="ECO:0000256" key="2">
    <source>
        <dbReference type="ARBA" id="ARBA00022703"/>
    </source>
</evidence>
<dbReference type="InterPro" id="IPR026298">
    <property type="entry name" value="Bcl-2_fam"/>
</dbReference>
<organism evidence="5 6">
    <name type="scientific">Scleropages formosus</name>
    <name type="common">Asian bonytongue</name>
    <name type="synonym">Osteoglossum formosum</name>
    <dbReference type="NCBI Taxonomy" id="113540"/>
    <lineage>
        <taxon>Eukaryota</taxon>
        <taxon>Metazoa</taxon>
        <taxon>Chordata</taxon>
        <taxon>Craniata</taxon>
        <taxon>Vertebrata</taxon>
        <taxon>Euteleostomi</taxon>
        <taxon>Actinopterygii</taxon>
        <taxon>Neopterygii</taxon>
        <taxon>Teleostei</taxon>
        <taxon>Osteoglossocephala</taxon>
        <taxon>Osteoglossomorpha</taxon>
        <taxon>Osteoglossiformes</taxon>
        <taxon>Osteoglossidae</taxon>
        <taxon>Scleropages</taxon>
    </lineage>
</organism>
<dbReference type="GO" id="GO:0005741">
    <property type="term" value="C:mitochondrial outer membrane"/>
    <property type="evidence" value="ECO:0007669"/>
    <property type="project" value="TreeGrafter"/>
</dbReference>
<comment type="similarity">
    <text evidence="1">Belongs to the Bcl-2 family.</text>
</comment>
<evidence type="ECO:0000313" key="6">
    <source>
        <dbReference type="Proteomes" id="UP000694397"/>
    </source>
</evidence>
<evidence type="ECO:0000313" key="5">
    <source>
        <dbReference type="Ensembl" id="ENSSFOP00015052871.1"/>
    </source>
</evidence>
<sequence length="233" mass="26314">MSSPLERETLLVAKDYVGFCTGIRQDPPSESAKAMRQLAKQTERQHRSTFQTLVQNFLDNSEPDFLTSLKQTMAALAHDGQLNWGRVVALFAFAGMLASELSSRGVDVSNRRLAETIARYLSEEHGEWLLHNGGWAKNSQSKDPRGSLLGRRRAAIPAMLTTETAKKAFCRNDPKSTPLTMRKKERKPTYTRDKQNAKAQNRLEHIYTLFQHLIASAALFPLHIGTWKTILFT</sequence>
<proteinExistence type="inferred from homology"/>
<dbReference type="InterPro" id="IPR046371">
    <property type="entry name" value="Bcl-2_BH1-3"/>
</dbReference>
<dbReference type="Gene3D" id="1.10.437.10">
    <property type="entry name" value="Blc2-like"/>
    <property type="match status" value="1"/>
</dbReference>
<dbReference type="GO" id="GO:0008630">
    <property type="term" value="P:intrinsic apoptotic signaling pathway in response to DNA damage"/>
    <property type="evidence" value="ECO:0007669"/>
    <property type="project" value="TreeGrafter"/>
</dbReference>
<dbReference type="Pfam" id="PF00452">
    <property type="entry name" value="Bcl-2"/>
    <property type="match status" value="1"/>
</dbReference>
<evidence type="ECO:0000256" key="3">
    <source>
        <dbReference type="SAM" id="MobiDB-lite"/>
    </source>
</evidence>
<dbReference type="Ensembl" id="ENSSFOT00015067657.1">
    <property type="protein sequence ID" value="ENSSFOP00015052871.1"/>
    <property type="gene ID" value="ENSSFOG00015025524.1"/>
</dbReference>
<accession>A0A8C9TV46</accession>
<feature type="domain" description="Bcl-2 Bcl-2 homology region 1-3" evidence="4">
    <location>
        <begin position="35"/>
        <end position="135"/>
    </location>
</feature>
<dbReference type="GO" id="GO:0001836">
    <property type="term" value="P:release of cytochrome c from mitochondria"/>
    <property type="evidence" value="ECO:0007669"/>
    <property type="project" value="TreeGrafter"/>
</dbReference>
<dbReference type="GO" id="GO:0042981">
    <property type="term" value="P:regulation of apoptotic process"/>
    <property type="evidence" value="ECO:0007669"/>
    <property type="project" value="InterPro"/>
</dbReference>
<dbReference type="PANTHER" id="PTHR11256:SF61">
    <property type="entry name" value="BCL2-LIKE 10"/>
    <property type="match status" value="1"/>
</dbReference>
<feature type="region of interest" description="Disordered" evidence="3">
    <location>
        <begin position="171"/>
        <end position="197"/>
    </location>
</feature>
<dbReference type="OrthoDB" id="8856583at2759"/>
<dbReference type="GeneTree" id="ENSGT00940000173945"/>
<protein>
    <recommendedName>
        <fullName evidence="4">Bcl-2 Bcl-2 homology region 1-3 domain-containing protein</fullName>
    </recommendedName>
</protein>